<dbReference type="EMBL" id="CAJVQC010126411">
    <property type="protein sequence ID" value="CAG8840340.1"/>
    <property type="molecule type" value="Genomic_DNA"/>
</dbReference>
<name>A0ACA9SJK1_9GLOM</name>
<feature type="non-terminal residue" evidence="1">
    <location>
        <position position="69"/>
    </location>
</feature>
<comment type="caution">
    <text evidence="1">The sequence shown here is derived from an EMBL/GenBank/DDBJ whole genome shotgun (WGS) entry which is preliminary data.</text>
</comment>
<organism evidence="1 2">
    <name type="scientific">Racocetra persica</name>
    <dbReference type="NCBI Taxonomy" id="160502"/>
    <lineage>
        <taxon>Eukaryota</taxon>
        <taxon>Fungi</taxon>
        <taxon>Fungi incertae sedis</taxon>
        <taxon>Mucoromycota</taxon>
        <taxon>Glomeromycotina</taxon>
        <taxon>Glomeromycetes</taxon>
        <taxon>Diversisporales</taxon>
        <taxon>Gigasporaceae</taxon>
        <taxon>Racocetra</taxon>
    </lineage>
</organism>
<gene>
    <name evidence="1" type="ORF">RPERSI_LOCUS31395</name>
</gene>
<proteinExistence type="predicted"/>
<evidence type="ECO:0000313" key="1">
    <source>
        <dbReference type="EMBL" id="CAG8840340.1"/>
    </source>
</evidence>
<sequence length="69" mass="7888">MPHLNKVHKSCKNAHLAKISKFNKPSILVKTLTNQQQIPTFQLIPTESNSFNLLEIEEMVNQQQISTSQ</sequence>
<accession>A0ACA9SJK1</accession>
<evidence type="ECO:0000313" key="2">
    <source>
        <dbReference type="Proteomes" id="UP000789920"/>
    </source>
</evidence>
<dbReference type="Proteomes" id="UP000789920">
    <property type="component" value="Unassembled WGS sequence"/>
</dbReference>
<reference evidence="1" key="1">
    <citation type="submission" date="2021-06" db="EMBL/GenBank/DDBJ databases">
        <authorList>
            <person name="Kallberg Y."/>
            <person name="Tangrot J."/>
            <person name="Rosling A."/>
        </authorList>
    </citation>
    <scope>NUCLEOTIDE SEQUENCE</scope>
    <source>
        <strain evidence="1">MA461A</strain>
    </source>
</reference>
<protein>
    <submittedName>
        <fullName evidence="1">13437_t:CDS:1</fullName>
    </submittedName>
</protein>
<keyword evidence="2" id="KW-1185">Reference proteome</keyword>